<dbReference type="AlphaFoldDB" id="A0A3P2A1B6"/>
<dbReference type="GO" id="GO:0005886">
    <property type="term" value="C:plasma membrane"/>
    <property type="evidence" value="ECO:0007669"/>
    <property type="project" value="UniProtKB-SubCell"/>
</dbReference>
<keyword evidence="5 7" id="KW-0472">Membrane</keyword>
<evidence type="ECO:0000256" key="5">
    <source>
        <dbReference type="ARBA" id="ARBA00023136"/>
    </source>
</evidence>
<protein>
    <submittedName>
        <fullName evidence="8">Acetyltransferase</fullName>
    </submittedName>
</protein>
<evidence type="ECO:0000313" key="9">
    <source>
        <dbReference type="Proteomes" id="UP000279562"/>
    </source>
</evidence>
<evidence type="ECO:0000256" key="7">
    <source>
        <dbReference type="SAM" id="Phobius"/>
    </source>
</evidence>
<proteinExistence type="predicted"/>
<reference evidence="8 9" key="1">
    <citation type="submission" date="2018-11" db="EMBL/GenBank/DDBJ databases">
        <title>Genomes From Bacteria Associated with the Canine Oral Cavity: a Test Case for Automated Genome-Based Taxonomic Assignment.</title>
        <authorList>
            <person name="Coil D.A."/>
            <person name="Jospin G."/>
            <person name="Darling A.E."/>
            <person name="Wallis C."/>
            <person name="Davis I.J."/>
            <person name="Harris S."/>
            <person name="Eisen J.A."/>
            <person name="Holcombe L.J."/>
            <person name="O'Flynn C."/>
        </authorList>
    </citation>
    <scope>NUCLEOTIDE SEQUENCE [LARGE SCALE GENOMIC DNA]</scope>
    <source>
        <strain evidence="8 9">OH1047_COT-310</strain>
    </source>
</reference>
<name>A0A3P2A1B6_9BACE</name>
<sequence length="299" mass="36150">MKSRILYWLTYAGMWLVALLPFRMLYVLSDGMYFLMRHIVRYRKKVVRRNLSRSFPEKSQQELREIERRFYHYICDYMLEEIKTLRMSFDNLKRRMVYEKTDIFLEMIEKHGGIVVMIPHYANFEWLIGMAAIMHPNDIVGQVYKPLRNKYMDGMFKLIRSRFGGYNIPKHSTAREIIKLRRENKRMALGLITDQSPNRSEAHYWTTFLHQDTVFMDGAERIAKMMDFPVFYAELQKTGRGHCKVSFDLITETPKEMADGEITECFARRLEQTIRREPAYWFWSHKRWKLKRENVVRHG</sequence>
<feature type="transmembrane region" description="Helical" evidence="7">
    <location>
        <begin position="12"/>
        <end position="35"/>
    </location>
</feature>
<comment type="subcellular location">
    <subcellularLocation>
        <location evidence="1">Cell inner membrane</location>
    </subcellularLocation>
</comment>
<keyword evidence="2" id="KW-1003">Cell membrane</keyword>
<dbReference type="GO" id="GO:0016746">
    <property type="term" value="F:acyltransferase activity"/>
    <property type="evidence" value="ECO:0007669"/>
    <property type="project" value="UniProtKB-KW"/>
</dbReference>
<dbReference type="GO" id="GO:0009247">
    <property type="term" value="P:glycolipid biosynthetic process"/>
    <property type="evidence" value="ECO:0007669"/>
    <property type="project" value="UniProtKB-ARBA"/>
</dbReference>
<keyword evidence="4 8" id="KW-0808">Transferase</keyword>
<evidence type="ECO:0000256" key="4">
    <source>
        <dbReference type="ARBA" id="ARBA00022679"/>
    </source>
</evidence>
<evidence type="ECO:0000313" key="8">
    <source>
        <dbReference type="EMBL" id="RRD88676.1"/>
    </source>
</evidence>
<dbReference type="PANTHER" id="PTHR30606:SF10">
    <property type="entry name" value="PHOSPHATIDYLINOSITOL MANNOSIDE ACYLTRANSFERASE"/>
    <property type="match status" value="1"/>
</dbReference>
<dbReference type="Proteomes" id="UP000279562">
    <property type="component" value="Unassembled WGS sequence"/>
</dbReference>
<gene>
    <name evidence="8" type="ORF">EII33_11695</name>
</gene>
<evidence type="ECO:0000256" key="1">
    <source>
        <dbReference type="ARBA" id="ARBA00004533"/>
    </source>
</evidence>
<dbReference type="EMBL" id="RQYF01000075">
    <property type="protein sequence ID" value="RRD88676.1"/>
    <property type="molecule type" value="Genomic_DNA"/>
</dbReference>
<keyword evidence="9" id="KW-1185">Reference proteome</keyword>
<keyword evidence="7" id="KW-0812">Transmembrane</keyword>
<dbReference type="CDD" id="cd07984">
    <property type="entry name" value="LPLAT_LABLAT-like"/>
    <property type="match status" value="1"/>
</dbReference>
<comment type="caution">
    <text evidence="8">The sequence shown here is derived from an EMBL/GenBank/DDBJ whole genome shotgun (WGS) entry which is preliminary data.</text>
</comment>
<evidence type="ECO:0000256" key="2">
    <source>
        <dbReference type="ARBA" id="ARBA00022475"/>
    </source>
</evidence>
<dbReference type="PANTHER" id="PTHR30606">
    <property type="entry name" value="LIPID A BIOSYNTHESIS LAUROYL ACYLTRANSFERASE"/>
    <property type="match status" value="1"/>
</dbReference>
<dbReference type="RefSeq" id="WP_125239860.1">
    <property type="nucleotide sequence ID" value="NZ_RQYF01000075.1"/>
</dbReference>
<dbReference type="Pfam" id="PF03279">
    <property type="entry name" value="Lip_A_acyltrans"/>
    <property type="match status" value="1"/>
</dbReference>
<organism evidence="8 9">
    <name type="scientific">Prevotella heparinolytica</name>
    <dbReference type="NCBI Taxonomy" id="28113"/>
    <lineage>
        <taxon>Bacteria</taxon>
        <taxon>Pseudomonadati</taxon>
        <taxon>Bacteroidota</taxon>
        <taxon>Bacteroidia</taxon>
        <taxon>Bacteroidales</taxon>
        <taxon>Bacteroidaceae</taxon>
        <taxon>Bacteroides</taxon>
    </lineage>
</organism>
<accession>A0A3P2A1B6</accession>
<evidence type="ECO:0000256" key="6">
    <source>
        <dbReference type="ARBA" id="ARBA00023315"/>
    </source>
</evidence>
<keyword evidence="7" id="KW-1133">Transmembrane helix</keyword>
<keyword evidence="6" id="KW-0012">Acyltransferase</keyword>
<keyword evidence="3" id="KW-0997">Cell inner membrane</keyword>
<evidence type="ECO:0000256" key="3">
    <source>
        <dbReference type="ARBA" id="ARBA00022519"/>
    </source>
</evidence>
<dbReference type="InterPro" id="IPR004960">
    <property type="entry name" value="LipA_acyltrans"/>
</dbReference>